<proteinExistence type="predicted"/>
<dbReference type="AlphaFoldDB" id="A0A7V4KD53"/>
<name>A0A7V4KD53_FERPE</name>
<gene>
    <name evidence="3" type="ORF">ENT78_05265</name>
</gene>
<dbReference type="SUPFAM" id="SSF53850">
    <property type="entry name" value="Periplasmic binding protein-like II"/>
    <property type="match status" value="1"/>
</dbReference>
<dbReference type="PANTHER" id="PTHR35936">
    <property type="entry name" value="MEMBRANE-BOUND LYTIC MUREIN TRANSGLYCOSYLASE F"/>
    <property type="match status" value="1"/>
</dbReference>
<dbReference type="InterPro" id="IPR001638">
    <property type="entry name" value="Solute-binding_3/MltF_N"/>
</dbReference>
<protein>
    <submittedName>
        <fullName evidence="3">Amino acid ABC transporter substrate-binding protein</fullName>
    </submittedName>
</protein>
<sequence length="241" mass="27210">MLTKSLIFIFLLITTLLIFTHTFGQFLKVGLLLGEPYAYWTSNKLSGIEYEIWRVIGVELNMHVEFYVLPFSALDTTVLSKLGLDVIAGGIHITDERKKVFKFTQPYINSGLAMVLRKDIKWDGDIEKITFGVKKGATGERIVQDWVKSGKKIKYSTFVSNEEIVTNLLVKTIDGAFFDYINALYLAKKYGFQVHKDLIYSINIGAVLLNSSLEKKLNDAISKLTSNGTIKRILTSYIGAF</sequence>
<dbReference type="Gene3D" id="3.40.190.10">
    <property type="entry name" value="Periplasmic binding protein-like II"/>
    <property type="match status" value="2"/>
</dbReference>
<feature type="domain" description="Solute-binding protein family 3/N-terminal" evidence="2">
    <location>
        <begin position="26"/>
        <end position="241"/>
    </location>
</feature>
<reference evidence="3" key="1">
    <citation type="journal article" date="2020" name="mSystems">
        <title>Genome- and Community-Level Interaction Insights into Carbon Utilization and Element Cycling Functions of Hydrothermarchaeota in Hydrothermal Sediment.</title>
        <authorList>
            <person name="Zhou Z."/>
            <person name="Liu Y."/>
            <person name="Xu W."/>
            <person name="Pan J."/>
            <person name="Luo Z.H."/>
            <person name="Li M."/>
        </authorList>
    </citation>
    <scope>NUCLEOTIDE SEQUENCE [LARGE SCALE GENOMIC DNA]</scope>
    <source>
        <strain evidence="3">SpSt-61</strain>
    </source>
</reference>
<dbReference type="PANTHER" id="PTHR35936:SF19">
    <property type="entry name" value="AMINO-ACID-BINDING PROTEIN YXEM-RELATED"/>
    <property type="match status" value="1"/>
</dbReference>
<accession>A0A7V4KD53</accession>
<evidence type="ECO:0000259" key="2">
    <source>
        <dbReference type="SMART" id="SM00062"/>
    </source>
</evidence>
<evidence type="ECO:0000313" key="3">
    <source>
        <dbReference type="EMBL" id="HGU52918.1"/>
    </source>
</evidence>
<evidence type="ECO:0000256" key="1">
    <source>
        <dbReference type="ARBA" id="ARBA00022729"/>
    </source>
</evidence>
<dbReference type="Pfam" id="PF00497">
    <property type="entry name" value="SBP_bac_3"/>
    <property type="match status" value="1"/>
</dbReference>
<dbReference type="SMART" id="SM00062">
    <property type="entry name" value="PBPb"/>
    <property type="match status" value="1"/>
</dbReference>
<dbReference type="EMBL" id="DSZZ01000240">
    <property type="protein sequence ID" value="HGU52918.1"/>
    <property type="molecule type" value="Genomic_DNA"/>
</dbReference>
<keyword evidence="1" id="KW-0732">Signal</keyword>
<organism evidence="3">
    <name type="scientific">Fervidobacterium pennivorans</name>
    <dbReference type="NCBI Taxonomy" id="93466"/>
    <lineage>
        <taxon>Bacteria</taxon>
        <taxon>Thermotogati</taxon>
        <taxon>Thermotogota</taxon>
        <taxon>Thermotogae</taxon>
        <taxon>Thermotogales</taxon>
        <taxon>Fervidobacteriaceae</taxon>
        <taxon>Fervidobacterium</taxon>
    </lineage>
</organism>
<dbReference type="CDD" id="cd13530">
    <property type="entry name" value="PBP2_peptides_like"/>
    <property type="match status" value="1"/>
</dbReference>
<comment type="caution">
    <text evidence="3">The sequence shown here is derived from an EMBL/GenBank/DDBJ whole genome shotgun (WGS) entry which is preliminary data.</text>
</comment>